<feature type="region of interest" description="Disordered" evidence="1">
    <location>
        <begin position="1"/>
        <end position="25"/>
    </location>
</feature>
<dbReference type="OrthoDB" id="9030204at2759"/>
<dbReference type="Proteomes" id="UP000674318">
    <property type="component" value="Unassembled WGS sequence"/>
</dbReference>
<sequence>MEADAQQHHCESVAADEAAGGDTQCGQRQGNFTQLHPSIRFYRGMWGLTQLMDPVFDDVLPITDGRNGHEALPPSASAAAVEVLSDSPSRLSRGSPLSVVGLHQTLLPPAVVTGLGEVAEENYAVQLASSDGLEFLRLHWHLLLPLLFPCCRRRDEADANVSDTALPGQGSIPRTPGNGQYSPQESQGVRGAGAEAPSSAESAWSASQLYEVLLRRPLLESDLVVVREPGLMDRVYYSYVVLLRFFGWRMHEEARGVLDRHRAWQERYALLELYRTSEIITATSQFDTGTRNGDTCGHLNNNSVEDSDPHQSRGGLLPPPPTYHTFNFYESGVPRVLRCLLDIGFLRLAVRLVEFLLEEMANDHLLFLLPLVETTLLPMLIQEPHVETSHKTRLKKRLYRLTHSDSD</sequence>
<evidence type="ECO:0008006" key="4">
    <source>
        <dbReference type="Google" id="ProtNLM"/>
    </source>
</evidence>
<dbReference type="PANTHER" id="PTHR14015">
    <property type="entry name" value="OPIOID GROWTH FACTOR RECEPTOR OGFR ZETA-TYPE OPIOID RECEPTOR"/>
    <property type="match status" value="1"/>
</dbReference>
<accession>A0A836L7I9</accession>
<dbReference type="InterPro" id="IPR039574">
    <property type="entry name" value="OGFr"/>
</dbReference>
<reference evidence="2 3" key="1">
    <citation type="submission" date="2021-02" db="EMBL/GenBank/DDBJ databases">
        <title>Porcisia hertigi Genome sequencing and assembly.</title>
        <authorList>
            <person name="Almutairi H."/>
            <person name="Gatherer D."/>
        </authorList>
    </citation>
    <scope>NUCLEOTIDE SEQUENCE [LARGE SCALE GENOMIC DNA]</scope>
    <source>
        <strain evidence="2 3">C119</strain>
    </source>
</reference>
<feature type="compositionally biased region" description="Polar residues" evidence="1">
    <location>
        <begin position="177"/>
        <end position="187"/>
    </location>
</feature>
<dbReference type="PANTHER" id="PTHR14015:SF2">
    <property type="entry name" value="OPIOID GROWTH FACTOR RECEPTOR (OGFR) CONSERVED DOMAIN-CONTAINING PROTEIN"/>
    <property type="match status" value="1"/>
</dbReference>
<gene>
    <name evidence="2" type="ORF">JKF63_04116</name>
</gene>
<evidence type="ECO:0000256" key="1">
    <source>
        <dbReference type="SAM" id="MobiDB-lite"/>
    </source>
</evidence>
<organism evidence="2 3">
    <name type="scientific">Porcisia hertigi</name>
    <dbReference type="NCBI Taxonomy" id="2761500"/>
    <lineage>
        <taxon>Eukaryota</taxon>
        <taxon>Discoba</taxon>
        <taxon>Euglenozoa</taxon>
        <taxon>Kinetoplastea</taxon>
        <taxon>Metakinetoplastina</taxon>
        <taxon>Trypanosomatida</taxon>
        <taxon>Trypanosomatidae</taxon>
        <taxon>Leishmaniinae</taxon>
        <taxon>Porcisia</taxon>
    </lineage>
</organism>
<dbReference type="GeneID" id="94290186"/>
<proteinExistence type="predicted"/>
<evidence type="ECO:0000313" key="3">
    <source>
        <dbReference type="Proteomes" id="UP000674318"/>
    </source>
</evidence>
<dbReference type="RefSeq" id="XP_067756293.1">
    <property type="nucleotide sequence ID" value="XM_067900109.1"/>
</dbReference>
<keyword evidence="3" id="KW-1185">Reference proteome</keyword>
<evidence type="ECO:0000313" key="2">
    <source>
        <dbReference type="EMBL" id="KAG5501846.1"/>
    </source>
</evidence>
<dbReference type="EMBL" id="JAFJZO010000026">
    <property type="protein sequence ID" value="KAG5501846.1"/>
    <property type="molecule type" value="Genomic_DNA"/>
</dbReference>
<dbReference type="KEGG" id="phet:94290186"/>
<feature type="compositionally biased region" description="Basic and acidic residues" evidence="1">
    <location>
        <begin position="1"/>
        <end position="11"/>
    </location>
</feature>
<protein>
    <recommendedName>
        <fullName evidence="4">Opioid growth factor receptor (OGFr) conserved domain-containing protein</fullName>
    </recommendedName>
</protein>
<comment type="caution">
    <text evidence="2">The sequence shown here is derived from an EMBL/GenBank/DDBJ whole genome shotgun (WGS) entry which is preliminary data.</text>
</comment>
<name>A0A836L7I9_9TRYP</name>
<feature type="region of interest" description="Disordered" evidence="1">
    <location>
        <begin position="161"/>
        <end position="196"/>
    </location>
</feature>
<dbReference type="AlphaFoldDB" id="A0A836L7I9"/>
<dbReference type="GO" id="GO:0140625">
    <property type="term" value="F:opioid growth factor receptor activity"/>
    <property type="evidence" value="ECO:0007669"/>
    <property type="project" value="InterPro"/>
</dbReference>